<dbReference type="EMBL" id="CAJZBQ010000046">
    <property type="protein sequence ID" value="CAG9328687.1"/>
    <property type="molecule type" value="Genomic_DNA"/>
</dbReference>
<gene>
    <name evidence="2" type="ORF">BSTOLATCC_MIC46678</name>
</gene>
<dbReference type="SUPFAM" id="SSF47473">
    <property type="entry name" value="EF-hand"/>
    <property type="match status" value="1"/>
</dbReference>
<evidence type="ECO:0000313" key="2">
    <source>
        <dbReference type="EMBL" id="CAG9328687.1"/>
    </source>
</evidence>
<accession>A0AAU9JVZ9</accession>
<feature type="region of interest" description="Disordered" evidence="1">
    <location>
        <begin position="1"/>
        <end position="53"/>
    </location>
</feature>
<dbReference type="InterPro" id="IPR011992">
    <property type="entry name" value="EF-hand-dom_pair"/>
</dbReference>
<evidence type="ECO:0008006" key="4">
    <source>
        <dbReference type="Google" id="ProtNLM"/>
    </source>
</evidence>
<sequence length="217" mass="24861">MNPYPEHSHRSTGSESNLNNLARPGKSTSNLSSEPRSPAKKLSAIPHEQPLIEEKPAQLATPELGFIFSPMRDGVKPYHLDGDTSMYTETAIARRLGLKSDAIVADSINDFMNLYQMDSTGSINKREFERIYNKLCGVLRPGLDPIEKKKLLDEDWKKDAKGQDKMTREALFDALFEMCDIWCPNIDPNEYKEFFDQIKFRIRYEGHRDQGAYDILK</sequence>
<keyword evidence="3" id="KW-1185">Reference proteome</keyword>
<dbReference type="AlphaFoldDB" id="A0AAU9JVZ9"/>
<organism evidence="2 3">
    <name type="scientific">Blepharisma stoltei</name>
    <dbReference type="NCBI Taxonomy" id="1481888"/>
    <lineage>
        <taxon>Eukaryota</taxon>
        <taxon>Sar</taxon>
        <taxon>Alveolata</taxon>
        <taxon>Ciliophora</taxon>
        <taxon>Postciliodesmatophora</taxon>
        <taxon>Heterotrichea</taxon>
        <taxon>Heterotrichida</taxon>
        <taxon>Blepharismidae</taxon>
        <taxon>Blepharisma</taxon>
    </lineage>
</organism>
<proteinExistence type="predicted"/>
<feature type="compositionally biased region" description="Polar residues" evidence="1">
    <location>
        <begin position="11"/>
        <end position="35"/>
    </location>
</feature>
<name>A0AAU9JVZ9_9CILI</name>
<reference evidence="2" key="1">
    <citation type="submission" date="2021-09" db="EMBL/GenBank/DDBJ databases">
        <authorList>
            <consortium name="AG Swart"/>
            <person name="Singh M."/>
            <person name="Singh A."/>
            <person name="Seah K."/>
            <person name="Emmerich C."/>
        </authorList>
    </citation>
    <scope>NUCLEOTIDE SEQUENCE</scope>
    <source>
        <strain evidence="2">ATCC30299</strain>
    </source>
</reference>
<protein>
    <recommendedName>
        <fullName evidence="4">EF-hand domain-containing protein</fullName>
    </recommendedName>
</protein>
<comment type="caution">
    <text evidence="2">The sequence shown here is derived from an EMBL/GenBank/DDBJ whole genome shotgun (WGS) entry which is preliminary data.</text>
</comment>
<dbReference type="Proteomes" id="UP001162131">
    <property type="component" value="Unassembled WGS sequence"/>
</dbReference>
<evidence type="ECO:0000256" key="1">
    <source>
        <dbReference type="SAM" id="MobiDB-lite"/>
    </source>
</evidence>
<evidence type="ECO:0000313" key="3">
    <source>
        <dbReference type="Proteomes" id="UP001162131"/>
    </source>
</evidence>